<dbReference type="AlphaFoldDB" id="A0A553N7R1"/>
<name>A0A553N7R1_TIGCA</name>
<dbReference type="Proteomes" id="UP000318571">
    <property type="component" value="Chromosome 8"/>
</dbReference>
<gene>
    <name evidence="1" type="ORF">TCAL_06666</name>
</gene>
<evidence type="ECO:0000313" key="2">
    <source>
        <dbReference type="Proteomes" id="UP000318571"/>
    </source>
</evidence>
<evidence type="ECO:0000313" key="1">
    <source>
        <dbReference type="EMBL" id="TRY61472.1"/>
    </source>
</evidence>
<reference evidence="1 2" key="1">
    <citation type="journal article" date="2018" name="Nat. Ecol. Evol.">
        <title>Genomic signatures of mitonuclear coevolution across populations of Tigriopus californicus.</title>
        <authorList>
            <person name="Barreto F.S."/>
            <person name="Watson E.T."/>
            <person name="Lima T.G."/>
            <person name="Willett C.S."/>
            <person name="Edmands S."/>
            <person name="Li W."/>
            <person name="Burton R.S."/>
        </authorList>
    </citation>
    <scope>NUCLEOTIDE SEQUENCE [LARGE SCALE GENOMIC DNA]</scope>
    <source>
        <strain evidence="1 2">San Diego</strain>
    </source>
</reference>
<protein>
    <submittedName>
        <fullName evidence="1">Uncharacterized protein</fullName>
    </submittedName>
</protein>
<keyword evidence="2" id="KW-1185">Reference proteome</keyword>
<sequence>MGRQGEPIAEKNLLGWAAKGPIVGRASSPAGIADSQGTVSVHFLMAEEEHRLAHRFFNGEALGTEVKPQPLWSNEDQVVLGHLEKNIQKLDGQPGYMVKLPWRPQVEQLGSNLPQAEQRWMRLRQRLSRDSRFKEHYEGAIQRILTEGFAQWRWLPGTENVADEATRSLLVGDGPYLTPRWRHGPSFLLEPEDKWPADLECKLNAEEIKPKWEYSTFPIQVKYPPPVFQFDFGTYRSWRWVFSRLARWRRLSKLPARDLDRQETVLDVSVGESWLLRQCQLESYFEDMSMLKERRGKEMRKNQKLKNISIGPLHPYLDENGLHESLVKSAKRALQAVLQDKGLRRTLTETEFRVVISEVMGFLNERPLCYVSSDPKDESLLTPNSFLLQRPNKELPP</sequence>
<dbReference type="EMBL" id="VCGU01000459">
    <property type="protein sequence ID" value="TRY61472.1"/>
    <property type="molecule type" value="Genomic_DNA"/>
</dbReference>
<organism evidence="1 2">
    <name type="scientific">Tigriopus californicus</name>
    <name type="common">Marine copepod</name>
    <dbReference type="NCBI Taxonomy" id="6832"/>
    <lineage>
        <taxon>Eukaryota</taxon>
        <taxon>Metazoa</taxon>
        <taxon>Ecdysozoa</taxon>
        <taxon>Arthropoda</taxon>
        <taxon>Crustacea</taxon>
        <taxon>Multicrustacea</taxon>
        <taxon>Hexanauplia</taxon>
        <taxon>Copepoda</taxon>
        <taxon>Harpacticoida</taxon>
        <taxon>Harpacticidae</taxon>
        <taxon>Tigriopus</taxon>
    </lineage>
</organism>
<dbReference type="PANTHER" id="PTHR47331:SF1">
    <property type="entry name" value="GAG-LIKE PROTEIN"/>
    <property type="match status" value="1"/>
</dbReference>
<feature type="non-terminal residue" evidence="1">
    <location>
        <position position="397"/>
    </location>
</feature>
<proteinExistence type="predicted"/>
<comment type="caution">
    <text evidence="1">The sequence shown here is derived from an EMBL/GenBank/DDBJ whole genome shotgun (WGS) entry which is preliminary data.</text>
</comment>
<dbReference type="PANTHER" id="PTHR47331">
    <property type="entry name" value="PHD-TYPE DOMAIN-CONTAINING PROTEIN"/>
    <property type="match status" value="1"/>
</dbReference>
<accession>A0A553N7R1</accession>